<name>A0A8H4HEB6_9EURO</name>
<dbReference type="OrthoDB" id="10535444at2759"/>
<accession>A0A8H4HEB6</accession>
<keyword evidence="3" id="KW-1185">Reference proteome</keyword>
<dbReference type="Proteomes" id="UP000653565">
    <property type="component" value="Unassembled WGS sequence"/>
</dbReference>
<dbReference type="EMBL" id="JAAAPX010000015">
    <property type="protein sequence ID" value="KAF4242733.1"/>
    <property type="molecule type" value="Genomic_DNA"/>
</dbReference>
<dbReference type="AlphaFoldDB" id="A0A8H4HEB6"/>
<gene>
    <name evidence="2" type="ORF">CNMCM6805_002357</name>
</gene>
<feature type="region of interest" description="Disordered" evidence="1">
    <location>
        <begin position="1"/>
        <end position="52"/>
    </location>
</feature>
<reference evidence="2" key="2">
    <citation type="submission" date="2020-04" db="EMBL/GenBank/DDBJ databases">
        <authorList>
            <person name="Santos R.A.C."/>
            <person name="Steenwyk J.L."/>
            <person name="Rivero-Menendez O."/>
            <person name="Mead M.E."/>
            <person name="Silva L.P."/>
            <person name="Bastos R.W."/>
            <person name="Alastruey-Izquierdo A."/>
            <person name="Goldman G.H."/>
            <person name="Rokas A."/>
        </authorList>
    </citation>
    <scope>NUCLEOTIDE SEQUENCE</scope>
    <source>
        <strain evidence="2">CNM-CM6805</strain>
    </source>
</reference>
<evidence type="ECO:0000313" key="2">
    <source>
        <dbReference type="EMBL" id="KAF4242733.1"/>
    </source>
</evidence>
<feature type="compositionally biased region" description="Polar residues" evidence="1">
    <location>
        <begin position="19"/>
        <end position="29"/>
    </location>
</feature>
<comment type="caution">
    <text evidence="2">The sequence shown here is derived from an EMBL/GenBank/DDBJ whole genome shotgun (WGS) entry which is preliminary data.</text>
</comment>
<reference evidence="2" key="1">
    <citation type="journal article" date="2020" name="bioRxiv">
        <title>Genomic and phenotypic heterogeneity of clinical isolates of the human pathogens Aspergillus fumigatus, Aspergillus lentulus and Aspergillus fumigatiaffinis.</title>
        <authorList>
            <person name="dos Santos R.A.C."/>
            <person name="Steenwyk J.L."/>
            <person name="Rivero-Menendez O."/>
            <person name="Mead M.E."/>
            <person name="Silva L.P."/>
            <person name="Bastos R.W."/>
            <person name="Alastruey-Izquierdo A."/>
            <person name="Goldman G.H."/>
            <person name="Rokas A."/>
        </authorList>
    </citation>
    <scope>NUCLEOTIDE SEQUENCE</scope>
    <source>
        <strain evidence="2">CNM-CM6805</strain>
    </source>
</reference>
<sequence>MHRVLLDKITSSTSSSDSGNESPVPSNLTVPGFSRGPEGMGKRCQKPPATDKQAELKDLISQIEAGPEAGKTMATRSLREVQIREIFKLGQDRGTDVSRYKIPVPETVTVP</sequence>
<evidence type="ECO:0000256" key="1">
    <source>
        <dbReference type="SAM" id="MobiDB-lite"/>
    </source>
</evidence>
<organism evidence="2 3">
    <name type="scientific">Aspergillus fumigatiaffinis</name>
    <dbReference type="NCBI Taxonomy" id="340414"/>
    <lineage>
        <taxon>Eukaryota</taxon>
        <taxon>Fungi</taxon>
        <taxon>Dikarya</taxon>
        <taxon>Ascomycota</taxon>
        <taxon>Pezizomycotina</taxon>
        <taxon>Eurotiomycetes</taxon>
        <taxon>Eurotiomycetidae</taxon>
        <taxon>Eurotiales</taxon>
        <taxon>Aspergillaceae</taxon>
        <taxon>Aspergillus</taxon>
        <taxon>Aspergillus subgen. Fumigati</taxon>
    </lineage>
</organism>
<protein>
    <submittedName>
        <fullName evidence="2">Uncharacterized protein</fullName>
    </submittedName>
</protein>
<proteinExistence type="predicted"/>
<evidence type="ECO:0000313" key="3">
    <source>
        <dbReference type="Proteomes" id="UP000653565"/>
    </source>
</evidence>